<evidence type="ECO:0000256" key="9">
    <source>
        <dbReference type="SAM" id="Phobius"/>
    </source>
</evidence>
<protein>
    <submittedName>
        <fullName evidence="10">NAD(P)/FAD-dependent oxidoreductase</fullName>
    </submittedName>
</protein>
<accession>A0A9E8HKJ0</accession>
<dbReference type="Gene3D" id="3.50.50.60">
    <property type="entry name" value="FAD/NAD(P)-binding domain"/>
    <property type="match status" value="1"/>
</dbReference>
<dbReference type="GO" id="GO:0050661">
    <property type="term" value="F:NADP binding"/>
    <property type="evidence" value="ECO:0007669"/>
    <property type="project" value="InterPro"/>
</dbReference>
<sequence>MTSSKANTIEHTHTLIIGAGLSGIGTAYYLKKHHPDKSFLLLESRETTGGTWDLFRYPGIRSDSDLHTFGYEFKPWVDDQAIASADKILAYLRQTASENDIDRHIRFQHKVCRVDWSTDKACWRVEIERVDTGERSTMTCNWLFSAAGYYRYDKGYTPEFKGVDDFGGQVIHPQQWPENLDYQGKRVLVIGSGATAVTLVPAMTDKAQHVTMLQRTPSYVMSLPSEDVIANMLQKILPSSVAYALTRRKNIALARGIWRFCQRFPKLARRIIRFNNKRALPKGYPVDKHFNPPYNPWDQRLCAVPDGDLFNAISEGKASVVTDHIDTFTERGVRLKSGEELEADIIVTATGLDLQVFGGIELLVDGQPVDMSKKVAFKGMMLDGIPNFAFAIGYTNSSWTLKIGLVCDHLCRIFSYMDEHKQPICCPVLPSPDMPTRPLLDFEAGYVLRALNRIPRQGAGAPWLVSMDYIADNKVMRKGPVEDPNLKFYSPSNEQVQHQEPSMQMEGA</sequence>
<evidence type="ECO:0000256" key="8">
    <source>
        <dbReference type="SAM" id="MobiDB-lite"/>
    </source>
</evidence>
<dbReference type="KEGG" id="asem:NNL22_15925"/>
<keyword evidence="7" id="KW-0503">Monooxygenase</keyword>
<keyword evidence="5" id="KW-0521">NADP</keyword>
<evidence type="ECO:0000256" key="5">
    <source>
        <dbReference type="ARBA" id="ARBA00022857"/>
    </source>
</evidence>
<dbReference type="AlphaFoldDB" id="A0A9E8HKJ0"/>
<name>A0A9E8HKJ0_9ALTE</name>
<keyword evidence="3" id="KW-0285">Flavoprotein</keyword>
<keyword evidence="9" id="KW-1133">Transmembrane helix</keyword>
<comment type="cofactor">
    <cofactor evidence="1">
        <name>FAD</name>
        <dbReference type="ChEBI" id="CHEBI:57692"/>
    </cofactor>
</comment>
<comment type="similarity">
    <text evidence="2">Belongs to the FAD-binding monooxygenase family.</text>
</comment>
<evidence type="ECO:0000256" key="3">
    <source>
        <dbReference type="ARBA" id="ARBA00022630"/>
    </source>
</evidence>
<keyword evidence="11" id="KW-1185">Reference proteome</keyword>
<evidence type="ECO:0000313" key="10">
    <source>
        <dbReference type="EMBL" id="UZW74491.1"/>
    </source>
</evidence>
<dbReference type="GO" id="GO:0004499">
    <property type="term" value="F:N,N-dimethylaniline monooxygenase activity"/>
    <property type="evidence" value="ECO:0007669"/>
    <property type="project" value="InterPro"/>
</dbReference>
<keyword evidence="6" id="KW-0560">Oxidoreductase</keyword>
<dbReference type="SUPFAM" id="SSF51905">
    <property type="entry name" value="FAD/NAD(P)-binding domain"/>
    <property type="match status" value="1"/>
</dbReference>
<evidence type="ECO:0000256" key="1">
    <source>
        <dbReference type="ARBA" id="ARBA00001974"/>
    </source>
</evidence>
<dbReference type="InterPro" id="IPR036188">
    <property type="entry name" value="FAD/NAD-bd_sf"/>
</dbReference>
<dbReference type="InterPro" id="IPR051820">
    <property type="entry name" value="FAD-binding_MO"/>
</dbReference>
<dbReference type="FunFam" id="3.50.50.60:FF:000228">
    <property type="entry name" value="FAD-containing monooxygenase EthA"/>
    <property type="match status" value="1"/>
</dbReference>
<feature type="region of interest" description="Disordered" evidence="8">
    <location>
        <begin position="488"/>
        <end position="508"/>
    </location>
</feature>
<proteinExistence type="inferred from homology"/>
<dbReference type="RefSeq" id="WP_251812565.1">
    <property type="nucleotide sequence ID" value="NZ_CP101527.1"/>
</dbReference>
<evidence type="ECO:0000256" key="4">
    <source>
        <dbReference type="ARBA" id="ARBA00022827"/>
    </source>
</evidence>
<keyword evidence="9" id="KW-0472">Membrane</keyword>
<evidence type="ECO:0000256" key="2">
    <source>
        <dbReference type="ARBA" id="ARBA00010139"/>
    </source>
</evidence>
<gene>
    <name evidence="10" type="ORF">NNL22_15925</name>
</gene>
<evidence type="ECO:0000256" key="6">
    <source>
        <dbReference type="ARBA" id="ARBA00023002"/>
    </source>
</evidence>
<feature type="compositionally biased region" description="Polar residues" evidence="8">
    <location>
        <begin position="490"/>
        <end position="502"/>
    </location>
</feature>
<organism evidence="10 11">
    <name type="scientific">Alkalimarinus sediminis</name>
    <dbReference type="NCBI Taxonomy" id="1632866"/>
    <lineage>
        <taxon>Bacteria</taxon>
        <taxon>Pseudomonadati</taxon>
        <taxon>Pseudomonadota</taxon>
        <taxon>Gammaproteobacteria</taxon>
        <taxon>Alteromonadales</taxon>
        <taxon>Alteromonadaceae</taxon>
        <taxon>Alkalimarinus</taxon>
    </lineage>
</organism>
<keyword evidence="4" id="KW-0274">FAD</keyword>
<dbReference type="PANTHER" id="PTHR43872">
    <property type="entry name" value="MONOOXYGENASE, PUTATIVE (AFU_ORTHOLOGUE AFUA_8G02570)-RELATED"/>
    <property type="match status" value="1"/>
</dbReference>
<dbReference type="Pfam" id="PF13450">
    <property type="entry name" value="NAD_binding_8"/>
    <property type="match status" value="1"/>
</dbReference>
<dbReference type="EMBL" id="CP101527">
    <property type="protein sequence ID" value="UZW74491.1"/>
    <property type="molecule type" value="Genomic_DNA"/>
</dbReference>
<dbReference type="PANTHER" id="PTHR43872:SF1">
    <property type="entry name" value="MONOOXYGENASE, PUTATIVE (AFU_ORTHOLOGUE AFUA_8G02570)-RELATED"/>
    <property type="match status" value="1"/>
</dbReference>
<feature type="transmembrane region" description="Helical" evidence="9">
    <location>
        <begin position="12"/>
        <end position="30"/>
    </location>
</feature>
<dbReference type="Proteomes" id="UP001164472">
    <property type="component" value="Chromosome"/>
</dbReference>
<dbReference type="GO" id="GO:0050660">
    <property type="term" value="F:flavin adenine dinucleotide binding"/>
    <property type="evidence" value="ECO:0007669"/>
    <property type="project" value="InterPro"/>
</dbReference>
<dbReference type="InterPro" id="IPR020946">
    <property type="entry name" value="Flavin_mOase-like"/>
</dbReference>
<reference evidence="10" key="1">
    <citation type="submission" date="2022-07" db="EMBL/GenBank/DDBJ databases">
        <title>Alkalimarinus sp. nov., isolated from gut of a Alitta virens.</title>
        <authorList>
            <person name="Yang A.I."/>
            <person name="Shin N.-R."/>
        </authorList>
    </citation>
    <scope>NUCLEOTIDE SEQUENCE</scope>
    <source>
        <strain evidence="10">FA028</strain>
    </source>
</reference>
<dbReference type="Pfam" id="PF00743">
    <property type="entry name" value="FMO-like"/>
    <property type="match status" value="1"/>
</dbReference>
<keyword evidence="9" id="KW-0812">Transmembrane</keyword>
<evidence type="ECO:0000313" key="11">
    <source>
        <dbReference type="Proteomes" id="UP001164472"/>
    </source>
</evidence>
<evidence type="ECO:0000256" key="7">
    <source>
        <dbReference type="ARBA" id="ARBA00023033"/>
    </source>
</evidence>